<dbReference type="Gene3D" id="3.40.50.300">
    <property type="entry name" value="P-loop containing nucleotide triphosphate hydrolases"/>
    <property type="match status" value="2"/>
</dbReference>
<gene>
    <name evidence="6" type="ORF">RSO01_27400</name>
</gene>
<keyword evidence="7" id="KW-1185">Reference proteome</keyword>
<dbReference type="AlphaFoldDB" id="A0A512N9C6"/>
<dbReference type="InterPro" id="IPR050611">
    <property type="entry name" value="ABCF"/>
</dbReference>
<organism evidence="6 7">
    <name type="scientific">Reyranella soli</name>
    <dbReference type="NCBI Taxonomy" id="1230389"/>
    <lineage>
        <taxon>Bacteria</taxon>
        <taxon>Pseudomonadati</taxon>
        <taxon>Pseudomonadota</taxon>
        <taxon>Alphaproteobacteria</taxon>
        <taxon>Hyphomicrobiales</taxon>
        <taxon>Reyranellaceae</taxon>
        <taxon>Reyranella</taxon>
    </lineage>
</organism>
<evidence type="ECO:0000313" key="6">
    <source>
        <dbReference type="EMBL" id="GEP55574.1"/>
    </source>
</evidence>
<dbReference type="InterPro" id="IPR027417">
    <property type="entry name" value="P-loop_NTPase"/>
</dbReference>
<evidence type="ECO:0000259" key="5">
    <source>
        <dbReference type="PROSITE" id="PS50893"/>
    </source>
</evidence>
<dbReference type="GO" id="GO:0005524">
    <property type="term" value="F:ATP binding"/>
    <property type="evidence" value="ECO:0007669"/>
    <property type="project" value="UniProtKB-KW"/>
</dbReference>
<feature type="domain" description="ABC transporter" evidence="5">
    <location>
        <begin position="8"/>
        <end position="226"/>
    </location>
</feature>
<comment type="similarity">
    <text evidence="1">Belongs to the ABC transporter superfamily.</text>
</comment>
<dbReference type="RefSeq" id="WP_147149662.1">
    <property type="nucleotide sequence ID" value="NZ_BKAJ01000039.1"/>
</dbReference>
<keyword evidence="4" id="KW-0067">ATP-binding</keyword>
<dbReference type="InterPro" id="IPR017871">
    <property type="entry name" value="ABC_transporter-like_CS"/>
</dbReference>
<proteinExistence type="inferred from homology"/>
<evidence type="ECO:0000256" key="1">
    <source>
        <dbReference type="ARBA" id="ARBA00005417"/>
    </source>
</evidence>
<feature type="domain" description="ABC transporter" evidence="5">
    <location>
        <begin position="298"/>
        <end position="509"/>
    </location>
</feature>
<dbReference type="OrthoDB" id="9808609at2"/>
<keyword evidence="3" id="KW-0547">Nucleotide-binding</keyword>
<dbReference type="PANTHER" id="PTHR19211">
    <property type="entry name" value="ATP-BINDING TRANSPORT PROTEIN-RELATED"/>
    <property type="match status" value="1"/>
</dbReference>
<dbReference type="CDD" id="cd03221">
    <property type="entry name" value="ABCF_EF-3"/>
    <property type="match status" value="2"/>
</dbReference>
<evidence type="ECO:0000313" key="7">
    <source>
        <dbReference type="Proteomes" id="UP000321058"/>
    </source>
</evidence>
<dbReference type="PROSITE" id="PS50893">
    <property type="entry name" value="ABC_TRANSPORTER_2"/>
    <property type="match status" value="2"/>
</dbReference>
<sequence>MATRQAVLGMERASFFYGSAAVFRGITFLLDGARTALVGENGTGKSTLLKCLSGELELNGGKVIRSRGLRTGSVPQDVPPGLAELPVRDVLQRSLAKVGLDDDWWRIDVLLDEIGVEQEILDKPFGTLSGGWQRLLLIAAAARLEEPDILILDEPTNHLDLANIETLERWLTVDFPVPMLIVSHDREFLNRVTDRTLFLRSDGMHAFKTSFAPAREELLRRDAAAAARAQLEDKEIRRLEQAAARYKVWAVKNPDLNKRKAALETRIARIEKDRTQAYAARERRLELADGDIDAKVALRIAGLDVLAPGSERKLIAIDRLAIAAGDRIALLGVNGAGKSTLLSALAKAFDPELEHYDSLSPVRFNPACRLVYFDQTMRDLPLMTSILDYVLEVAGINEKDAIRQLAGAGFPFRKIGEPIDILSHGERARLVFLKMKLLRPNMYLLDEPTNHLDIEGQEALEAELDQSDVSCLFVSHDRYFTRTVANRFLEIRKGRLVEIDDAESFFEQVG</sequence>
<name>A0A512N9C6_9HYPH</name>
<protein>
    <submittedName>
        <fullName evidence="6">ABC transporter</fullName>
    </submittedName>
</protein>
<dbReference type="InterPro" id="IPR003439">
    <property type="entry name" value="ABC_transporter-like_ATP-bd"/>
</dbReference>
<dbReference type="PROSITE" id="PS00211">
    <property type="entry name" value="ABC_TRANSPORTER_1"/>
    <property type="match status" value="1"/>
</dbReference>
<evidence type="ECO:0000256" key="4">
    <source>
        <dbReference type="ARBA" id="ARBA00022840"/>
    </source>
</evidence>
<evidence type="ECO:0000256" key="3">
    <source>
        <dbReference type="ARBA" id="ARBA00022741"/>
    </source>
</evidence>
<accession>A0A512N9C6</accession>
<comment type="caution">
    <text evidence="6">The sequence shown here is derived from an EMBL/GenBank/DDBJ whole genome shotgun (WGS) entry which is preliminary data.</text>
</comment>
<dbReference type="Proteomes" id="UP000321058">
    <property type="component" value="Unassembled WGS sequence"/>
</dbReference>
<dbReference type="InterPro" id="IPR003593">
    <property type="entry name" value="AAA+_ATPase"/>
</dbReference>
<evidence type="ECO:0000256" key="2">
    <source>
        <dbReference type="ARBA" id="ARBA00022737"/>
    </source>
</evidence>
<dbReference type="Pfam" id="PF00005">
    <property type="entry name" value="ABC_tran"/>
    <property type="match status" value="2"/>
</dbReference>
<dbReference type="GO" id="GO:0016887">
    <property type="term" value="F:ATP hydrolysis activity"/>
    <property type="evidence" value="ECO:0007669"/>
    <property type="project" value="InterPro"/>
</dbReference>
<dbReference type="EMBL" id="BKAJ01000039">
    <property type="protein sequence ID" value="GEP55574.1"/>
    <property type="molecule type" value="Genomic_DNA"/>
</dbReference>
<dbReference type="SUPFAM" id="SSF52540">
    <property type="entry name" value="P-loop containing nucleoside triphosphate hydrolases"/>
    <property type="match status" value="2"/>
</dbReference>
<keyword evidence="2" id="KW-0677">Repeat</keyword>
<dbReference type="PANTHER" id="PTHR19211:SF14">
    <property type="entry name" value="ATP-BINDING CASSETTE SUB-FAMILY F MEMBER 1"/>
    <property type="match status" value="1"/>
</dbReference>
<dbReference type="SMART" id="SM00382">
    <property type="entry name" value="AAA"/>
    <property type="match status" value="2"/>
</dbReference>
<reference evidence="6 7" key="1">
    <citation type="submission" date="2019-07" db="EMBL/GenBank/DDBJ databases">
        <title>Whole genome shotgun sequence of Reyranella soli NBRC 108950.</title>
        <authorList>
            <person name="Hosoyama A."/>
            <person name="Uohara A."/>
            <person name="Ohji S."/>
            <person name="Ichikawa N."/>
        </authorList>
    </citation>
    <scope>NUCLEOTIDE SEQUENCE [LARGE SCALE GENOMIC DNA]</scope>
    <source>
        <strain evidence="6 7">NBRC 108950</strain>
    </source>
</reference>